<keyword evidence="4" id="KW-1133">Transmembrane helix</keyword>
<keyword evidence="2" id="KW-0119">Carbohydrate metabolism</keyword>
<keyword evidence="5" id="KW-0732">Signal</keyword>
<dbReference type="Pfam" id="PF00041">
    <property type="entry name" value="fn3"/>
    <property type="match status" value="1"/>
</dbReference>
<evidence type="ECO:0000256" key="4">
    <source>
        <dbReference type="SAM" id="Phobius"/>
    </source>
</evidence>
<dbReference type="GO" id="GO:0016798">
    <property type="term" value="F:hydrolase activity, acting on glycosyl bonds"/>
    <property type="evidence" value="ECO:0007669"/>
    <property type="project" value="UniProtKB-KW"/>
</dbReference>
<keyword evidence="1" id="KW-0378">Hydrolase</keyword>
<dbReference type="Pfam" id="PF24346">
    <property type="entry name" value="DUF7507"/>
    <property type="match status" value="2"/>
</dbReference>
<keyword evidence="4" id="KW-0472">Membrane</keyword>
<feature type="transmembrane region" description="Helical" evidence="4">
    <location>
        <begin position="838"/>
        <end position="859"/>
    </location>
</feature>
<keyword evidence="8" id="KW-1185">Reference proteome</keyword>
<dbReference type="Gene3D" id="2.60.40.10">
    <property type="entry name" value="Immunoglobulins"/>
    <property type="match status" value="2"/>
</dbReference>
<dbReference type="GO" id="GO:0000272">
    <property type="term" value="P:polysaccharide catabolic process"/>
    <property type="evidence" value="ECO:0007669"/>
    <property type="project" value="UniProtKB-KW"/>
</dbReference>
<feature type="domain" description="Fibronectin type-III" evidence="6">
    <location>
        <begin position="474"/>
        <end position="578"/>
    </location>
</feature>
<proteinExistence type="predicted"/>
<feature type="region of interest" description="Disordered" evidence="3">
    <location>
        <begin position="811"/>
        <end position="833"/>
    </location>
</feature>
<evidence type="ECO:0000259" key="6">
    <source>
        <dbReference type="PROSITE" id="PS50853"/>
    </source>
</evidence>
<feature type="signal peptide" evidence="5">
    <location>
        <begin position="1"/>
        <end position="29"/>
    </location>
</feature>
<dbReference type="Proteomes" id="UP000501387">
    <property type="component" value="Chromosome"/>
</dbReference>
<dbReference type="SUPFAM" id="SSF49265">
    <property type="entry name" value="Fibronectin type III"/>
    <property type="match status" value="1"/>
</dbReference>
<dbReference type="AlphaFoldDB" id="A0A6G8FJP7"/>
<keyword evidence="4" id="KW-0812">Transmembrane</keyword>
<dbReference type="PROSITE" id="PS50853">
    <property type="entry name" value="FN3"/>
    <property type="match status" value="1"/>
</dbReference>
<dbReference type="EMBL" id="CP049934">
    <property type="protein sequence ID" value="QIM16595.1"/>
    <property type="molecule type" value="Genomic_DNA"/>
</dbReference>
<dbReference type="CDD" id="cd00063">
    <property type="entry name" value="FN3"/>
    <property type="match status" value="1"/>
</dbReference>
<dbReference type="InterPro" id="IPR013783">
    <property type="entry name" value="Ig-like_fold"/>
</dbReference>
<evidence type="ECO:0000256" key="1">
    <source>
        <dbReference type="ARBA" id="ARBA00023295"/>
    </source>
</evidence>
<dbReference type="KEGG" id="lins:G7067_09515"/>
<dbReference type="InterPro" id="IPR036116">
    <property type="entry name" value="FN3_sf"/>
</dbReference>
<keyword evidence="1" id="KW-0326">Glycosidase</keyword>
<feature type="chain" id="PRO_5026046261" description="Fibronectin type-III domain-containing protein" evidence="5">
    <location>
        <begin position="30"/>
        <end position="868"/>
    </location>
</feature>
<accession>A0A6G8FJP7</accession>
<dbReference type="InterPro" id="IPR055354">
    <property type="entry name" value="DUF7507"/>
</dbReference>
<evidence type="ECO:0000256" key="3">
    <source>
        <dbReference type="SAM" id="MobiDB-lite"/>
    </source>
</evidence>
<keyword evidence="2" id="KW-0624">Polysaccharide degradation</keyword>
<evidence type="ECO:0000313" key="7">
    <source>
        <dbReference type="EMBL" id="QIM16595.1"/>
    </source>
</evidence>
<dbReference type="RefSeq" id="WP_166323760.1">
    <property type="nucleotide sequence ID" value="NZ_CP049934.1"/>
</dbReference>
<evidence type="ECO:0000256" key="2">
    <source>
        <dbReference type="ARBA" id="ARBA00023326"/>
    </source>
</evidence>
<name>A0A6G8FJP7_9MICO</name>
<dbReference type="SUPFAM" id="SSF63825">
    <property type="entry name" value="YWTD domain"/>
    <property type="match status" value="1"/>
</dbReference>
<gene>
    <name evidence="7" type="ORF">G7067_09515</name>
</gene>
<organism evidence="7 8">
    <name type="scientific">Leucobacter insecticola</name>
    <dbReference type="NCBI Taxonomy" id="2714934"/>
    <lineage>
        <taxon>Bacteria</taxon>
        <taxon>Bacillati</taxon>
        <taxon>Actinomycetota</taxon>
        <taxon>Actinomycetes</taxon>
        <taxon>Micrococcales</taxon>
        <taxon>Microbacteriaceae</taxon>
        <taxon>Leucobacter</taxon>
    </lineage>
</organism>
<dbReference type="SMART" id="SM00060">
    <property type="entry name" value="FN3"/>
    <property type="match status" value="1"/>
</dbReference>
<evidence type="ECO:0000256" key="5">
    <source>
        <dbReference type="SAM" id="SignalP"/>
    </source>
</evidence>
<sequence length="868" mass="88670">MKTALARAIAAIGVIAIGFATFTPAGAQAAPIDGVTAPGRATGSGKWGYVGQFGSLNKTAQPSLGDFIFPYAIDVNENEIVVTDSGLASWESGNKALGHSVQTFALTADPGAAGHGNYLGGGQYDIINTKSGVIDPHSILSPTAIDYYAIGTPRGPRGAAFGANGEVYALSYESGTPTASSVQMREYSSSTLADITNIWGPYDYRQTGALPGPVAVDTDAVGNVYATTNTGVVVYGSDGTFLSSVGFYFDQDGQNQGTRVNWPTRAVDVPREYGKPDYLGESLGLSVTEENGQIVVYLGDAGGYYQPDYKIHFPGGSSTAQYLKPASIKKYVLTTSGGIVDARWNPAGWKWTLDTSFGDNGAIQFPGSTLIDLFGSPRFTAQGVFGLEADPGSGTLYYSLNGVSGVKLGAVDLTTGQTAVSAPAPVNTPSAQQDSAMNFVRGIAVDDRGLVYATTQQSTTPSTTRAIVQIWGKTPTSIEGTAEAVAEPRSATLTWEESTVGYQQPDLLDYVVKYRKVGDTVWSAAAVPGGTTTSTELSRTITGLTPETDYEATITPFNEAGSGDPASVTWTTPAVDPAISVTKTGNGVSAGTAADALNVASGARVTFEYTISNGGNVAVTDVVLNDSVLGSVDLPTDFDGTLEPGESVTVSADGNIPAGSYSNTATATALAEGSDITATAVWHGFGVTSGLTLVKQGNGKTARSADKAVQVAADSPVTFSYSVTNTGNTAVTGLSLTDDVLGTVTRVTAPEGFDGTLAPGAAVTFEAIGDVPLGAYQNTAVASGTVTGTGTAVTVKDQWFGFGVAAGVAPDPDSPGLNKPGTDGGSKSPTLSATGGDGLAPLGLAAVLLSACGGVLLLLRRRAGTRIR</sequence>
<reference evidence="7 8" key="1">
    <citation type="submission" date="2020-03" db="EMBL/GenBank/DDBJ databases">
        <title>Leucobacter sp. nov., isolated from beetles.</title>
        <authorList>
            <person name="Hyun D.-W."/>
            <person name="Bae J.-W."/>
        </authorList>
    </citation>
    <scope>NUCLEOTIDE SEQUENCE [LARGE SCALE GENOMIC DNA]</scope>
    <source>
        <strain evidence="7 8">HDW9B</strain>
    </source>
</reference>
<dbReference type="InterPro" id="IPR003961">
    <property type="entry name" value="FN3_dom"/>
</dbReference>
<protein>
    <recommendedName>
        <fullName evidence="6">Fibronectin type-III domain-containing protein</fullName>
    </recommendedName>
</protein>
<evidence type="ECO:0000313" key="8">
    <source>
        <dbReference type="Proteomes" id="UP000501387"/>
    </source>
</evidence>